<gene>
    <name evidence="6" type="ORF">GNP35_09350</name>
</gene>
<dbReference type="CDD" id="cd09988">
    <property type="entry name" value="Formimidoylglutamase"/>
    <property type="match status" value="1"/>
</dbReference>
<dbReference type="GO" id="GO:0046872">
    <property type="term" value="F:metal ion binding"/>
    <property type="evidence" value="ECO:0007669"/>
    <property type="project" value="UniProtKB-KW"/>
</dbReference>
<dbReference type="GO" id="GO:0006547">
    <property type="term" value="P:L-histidine metabolic process"/>
    <property type="evidence" value="ECO:0007669"/>
    <property type="project" value="UniProtKB-KW"/>
</dbReference>
<keyword evidence="7" id="KW-1185">Reference proteome</keyword>
<reference evidence="6 7" key="1">
    <citation type="submission" date="2019-11" db="EMBL/GenBank/DDBJ databases">
        <title>P. haliotis isolates from Z. marina roots.</title>
        <authorList>
            <person name="Cohen M."/>
            <person name="Jospin G."/>
            <person name="Eisen J.A."/>
            <person name="Coil D.A."/>
        </authorList>
    </citation>
    <scope>NUCLEOTIDE SEQUENCE [LARGE SCALE GENOMIC DNA]</scope>
    <source>
        <strain evidence="6 7">UCD-MCMsp1aY</strain>
    </source>
</reference>
<dbReference type="GO" id="GO:0033389">
    <property type="term" value="P:putrescine biosynthetic process from arginine, via agmatine"/>
    <property type="evidence" value="ECO:0007669"/>
    <property type="project" value="TreeGrafter"/>
</dbReference>
<dbReference type="PANTHER" id="PTHR11358">
    <property type="entry name" value="ARGINASE/AGMATINASE"/>
    <property type="match status" value="1"/>
</dbReference>
<sequence>MSNYLRYTNLNDLASFQNRRLSETHVADVIMVPDQEKSYLDNLESAQQRGVEFVILGIPEDIGPRANCGKGGAKNAWHQYLPVMLSQQANQFFNWGSVLLLGELDVSDLQKQSNVATISDHKLSSLRDLCAQLDSRVEELLLPIFKLGLKPIVIGGGHNNAFPIIQALNKATDLAVGCVNLDPHADFRKAEGRHSGNPFRYAYEAGSLSHYCVVGLHEQKNNAETIQGLLDADFPFITYQQIFIEHSVVFNDAVENAKSYVNNNKHAVGIELDLDSIKHMPASAYSSTGFTSEQAMFYVNQLAQLSQNKYLHLCEGAPDANEPPSHKTLEVAQVLTQLTYSYLIGNNKP</sequence>
<organism evidence="6 7">
    <name type="scientific">Psychrosphaera haliotis</name>
    <dbReference type="NCBI Taxonomy" id="555083"/>
    <lineage>
        <taxon>Bacteria</taxon>
        <taxon>Pseudomonadati</taxon>
        <taxon>Pseudomonadota</taxon>
        <taxon>Gammaproteobacteria</taxon>
        <taxon>Alteromonadales</taxon>
        <taxon>Pseudoalteromonadaceae</taxon>
        <taxon>Psychrosphaera</taxon>
    </lineage>
</organism>
<dbReference type="OrthoDB" id="9788689at2"/>
<evidence type="ECO:0000256" key="5">
    <source>
        <dbReference type="PROSITE-ProRule" id="PRU00742"/>
    </source>
</evidence>
<dbReference type="GO" id="GO:0008783">
    <property type="term" value="F:agmatinase activity"/>
    <property type="evidence" value="ECO:0007669"/>
    <property type="project" value="TreeGrafter"/>
</dbReference>
<dbReference type="RefSeq" id="WP_155695833.1">
    <property type="nucleotide sequence ID" value="NZ_WOCD01000003.1"/>
</dbReference>
<name>A0A6N8F7X9_9GAMM</name>
<accession>A0A6N8F7X9</accession>
<proteinExistence type="inferred from homology"/>
<dbReference type="InterPro" id="IPR006035">
    <property type="entry name" value="Ureohydrolase"/>
</dbReference>
<comment type="similarity">
    <text evidence="5">Belongs to the arginase family.</text>
</comment>
<dbReference type="SUPFAM" id="SSF52768">
    <property type="entry name" value="Arginase/deacetylase"/>
    <property type="match status" value="1"/>
</dbReference>
<keyword evidence="3" id="KW-0369">Histidine metabolism</keyword>
<evidence type="ECO:0000256" key="2">
    <source>
        <dbReference type="ARBA" id="ARBA00022801"/>
    </source>
</evidence>
<evidence type="ECO:0000313" key="6">
    <source>
        <dbReference type="EMBL" id="MUH72675.1"/>
    </source>
</evidence>
<dbReference type="Proteomes" id="UP000439994">
    <property type="component" value="Unassembled WGS sequence"/>
</dbReference>
<evidence type="ECO:0000313" key="7">
    <source>
        <dbReference type="Proteomes" id="UP000439994"/>
    </source>
</evidence>
<dbReference type="EMBL" id="WOCD01000003">
    <property type="protein sequence ID" value="MUH72675.1"/>
    <property type="molecule type" value="Genomic_DNA"/>
</dbReference>
<protein>
    <submittedName>
        <fullName evidence="6">Arginase</fullName>
    </submittedName>
</protein>
<evidence type="ECO:0000256" key="1">
    <source>
        <dbReference type="ARBA" id="ARBA00022723"/>
    </source>
</evidence>
<dbReference type="PANTHER" id="PTHR11358:SF35">
    <property type="entry name" value="FORMIMIDOYLGLUTAMASE"/>
    <property type="match status" value="1"/>
</dbReference>
<comment type="caution">
    <text evidence="6">The sequence shown here is derived from an EMBL/GenBank/DDBJ whole genome shotgun (WGS) entry which is preliminary data.</text>
</comment>
<dbReference type="Pfam" id="PF00491">
    <property type="entry name" value="Arginase"/>
    <property type="match status" value="1"/>
</dbReference>
<keyword evidence="1" id="KW-0479">Metal-binding</keyword>
<keyword evidence="2" id="KW-0378">Hydrolase</keyword>
<evidence type="ECO:0000256" key="4">
    <source>
        <dbReference type="ARBA" id="ARBA00023211"/>
    </source>
</evidence>
<dbReference type="PROSITE" id="PS51409">
    <property type="entry name" value="ARGINASE_2"/>
    <property type="match status" value="1"/>
</dbReference>
<dbReference type="Gene3D" id="3.40.800.10">
    <property type="entry name" value="Ureohydrolase domain"/>
    <property type="match status" value="1"/>
</dbReference>
<evidence type="ECO:0000256" key="3">
    <source>
        <dbReference type="ARBA" id="ARBA00022808"/>
    </source>
</evidence>
<dbReference type="InterPro" id="IPR023696">
    <property type="entry name" value="Ureohydrolase_dom_sf"/>
</dbReference>
<dbReference type="AlphaFoldDB" id="A0A6N8F7X9"/>
<keyword evidence="4" id="KW-0464">Manganese</keyword>